<proteinExistence type="predicted"/>
<accession>A0ACC1M8F7</accession>
<reference evidence="1" key="1">
    <citation type="submission" date="2022-07" db="EMBL/GenBank/DDBJ databases">
        <title>Phylogenomic reconstructions and comparative analyses of Kickxellomycotina fungi.</title>
        <authorList>
            <person name="Reynolds N.K."/>
            <person name="Stajich J.E."/>
            <person name="Barry K."/>
            <person name="Grigoriev I.V."/>
            <person name="Crous P."/>
            <person name="Smith M.E."/>
        </authorList>
    </citation>
    <scope>NUCLEOTIDE SEQUENCE</scope>
    <source>
        <strain evidence="1">CBS 190363</strain>
    </source>
</reference>
<gene>
    <name evidence="1" type="ORF">IWW38_000913</name>
</gene>
<sequence>MSENALDLLDVEEGVTDSPQYRAKVREFEEYASNLEASIQGLVKASKALQGVSNDYGTKSMDIIRRVSAMSKLSPLKDTKLEQLLSGFNDVLGEIERNRSMQSEQLQQILVRPMEELAENGLLSKIRASRRRVDSLQGDYEMQLTKLLAKKSSEPLLEQQERDVEAAKSRYTSQMQHLSLDLNSLASVKRVELLEGFLSLMYAQYAHYHQAFSSFRDFEPTMRLMSEHVAQARRVAQTEIDEASTLVVSPNLASDGGRDRSIDDGGYFQVGQQDDDGNGHYDSVRSLDTIDSPPELTVTGAKAGKHSSADSLSIASAMAGAGKSGGSGRAVPASTSSQRRSLASISLSPHGLFQISGYLFLRSQYSIMASWQRRWFEIKDGHLVHFQRDSEKDKESVPLHLCMVKRGVTHERRHVFELIAPNRTYILQAETGSDLNAWKACLKQAIESSLYAHTPATHATVALGVVPLKAARSNSQPPVTRSGSPVTAEGGTQVHASLSNQRLGSSAATTAAASPLGVDSNVQETRMAKMRVVAGNDRCVDCDKRAPEWAVINLGILVCIDCSGIHRSLGVHVSKVRSVKLDNWEPELMQIMQRLGNDRVNRIYEAAEPQLDEPKKPEQESPRDLKQPYVMQKYANRLYAKREAEPGDADAKLILAARTADMPLALEALAQGASVSAHDAKSGATPLIEAVGMGDFGMLELLFLWGANANTRAQVTATSYINDSPRGSQADGTTEKGDMAGVRGVSGGTALHLATRLGNVRVVWYLVRKGAQWDTPDAYGLLPLDIALEDSNVQVVMALRYAAFQKASGLPPGVLASQQRLRPNASGGTSAEPVDILDMDDSLIRDWAIPPYSPFVDNVDETLVLPVAAADDAADDDGVSARDSAEFTEFAGSSTSAAVLETGSVSEDAEFSDPLSPE</sequence>
<protein>
    <submittedName>
        <fullName evidence="1">Uncharacterized protein</fullName>
    </submittedName>
</protein>
<dbReference type="Proteomes" id="UP001139981">
    <property type="component" value="Unassembled WGS sequence"/>
</dbReference>
<evidence type="ECO:0000313" key="2">
    <source>
        <dbReference type="Proteomes" id="UP001139981"/>
    </source>
</evidence>
<name>A0ACC1M8F7_9FUNG</name>
<keyword evidence="2" id="KW-1185">Reference proteome</keyword>
<evidence type="ECO:0000313" key="1">
    <source>
        <dbReference type="EMBL" id="KAJ2899611.1"/>
    </source>
</evidence>
<comment type="caution">
    <text evidence="1">The sequence shown here is derived from an EMBL/GenBank/DDBJ whole genome shotgun (WGS) entry which is preliminary data.</text>
</comment>
<organism evidence="1 2">
    <name type="scientific">Coemansia aciculifera</name>
    <dbReference type="NCBI Taxonomy" id="417176"/>
    <lineage>
        <taxon>Eukaryota</taxon>
        <taxon>Fungi</taxon>
        <taxon>Fungi incertae sedis</taxon>
        <taxon>Zoopagomycota</taxon>
        <taxon>Kickxellomycotina</taxon>
        <taxon>Kickxellomycetes</taxon>
        <taxon>Kickxellales</taxon>
        <taxon>Kickxellaceae</taxon>
        <taxon>Coemansia</taxon>
    </lineage>
</organism>
<dbReference type="EMBL" id="JANBVB010000022">
    <property type="protein sequence ID" value="KAJ2899611.1"/>
    <property type="molecule type" value="Genomic_DNA"/>
</dbReference>